<feature type="compositionally biased region" description="Basic and acidic residues" evidence="4">
    <location>
        <begin position="275"/>
        <end position="288"/>
    </location>
</feature>
<keyword evidence="1" id="KW-0479">Metal-binding</keyword>
<evidence type="ECO:0000313" key="7">
    <source>
        <dbReference type="Proteomes" id="UP001590950"/>
    </source>
</evidence>
<dbReference type="InterPro" id="IPR013083">
    <property type="entry name" value="Znf_RING/FYVE/PHD"/>
</dbReference>
<dbReference type="Pfam" id="PF00628">
    <property type="entry name" value="PHD"/>
    <property type="match status" value="1"/>
</dbReference>
<feature type="compositionally biased region" description="Low complexity" evidence="4">
    <location>
        <begin position="511"/>
        <end position="544"/>
    </location>
</feature>
<dbReference type="SUPFAM" id="SSF57903">
    <property type="entry name" value="FYVE/PHD zinc finger"/>
    <property type="match status" value="1"/>
</dbReference>
<proteinExistence type="predicted"/>
<feature type="region of interest" description="Disordered" evidence="4">
    <location>
        <begin position="1"/>
        <end position="86"/>
    </location>
</feature>
<accession>A0ABR4AH05</accession>
<dbReference type="EMBL" id="JBEFKJ010000010">
    <property type="protein sequence ID" value="KAL2043999.1"/>
    <property type="molecule type" value="Genomic_DNA"/>
</dbReference>
<dbReference type="PANTHER" id="PTHR47793">
    <property type="entry name" value="HISTONE DEACETYLASE COMPLEX SUBUNIT CTI6"/>
    <property type="match status" value="1"/>
</dbReference>
<dbReference type="InterPro" id="IPR019787">
    <property type="entry name" value="Znf_PHD-finger"/>
</dbReference>
<organism evidence="6 7">
    <name type="scientific">Stereocaulon virgatum</name>
    <dbReference type="NCBI Taxonomy" id="373712"/>
    <lineage>
        <taxon>Eukaryota</taxon>
        <taxon>Fungi</taxon>
        <taxon>Dikarya</taxon>
        <taxon>Ascomycota</taxon>
        <taxon>Pezizomycotina</taxon>
        <taxon>Lecanoromycetes</taxon>
        <taxon>OSLEUM clade</taxon>
        <taxon>Lecanoromycetidae</taxon>
        <taxon>Lecanorales</taxon>
        <taxon>Lecanorineae</taxon>
        <taxon>Stereocaulaceae</taxon>
        <taxon>Stereocaulon</taxon>
    </lineage>
</organism>
<dbReference type="InterPro" id="IPR053051">
    <property type="entry name" value="HDAC_complex_subunit"/>
</dbReference>
<feature type="compositionally biased region" description="Polar residues" evidence="4">
    <location>
        <begin position="37"/>
        <end position="58"/>
    </location>
</feature>
<protein>
    <recommendedName>
        <fullName evidence="5">Zinc finger PHD-type domain-containing protein</fullName>
    </recommendedName>
</protein>
<dbReference type="InterPro" id="IPR019786">
    <property type="entry name" value="Zinc_finger_PHD-type_CS"/>
</dbReference>
<gene>
    <name evidence="6" type="ORF">N7G274_003520</name>
</gene>
<keyword evidence="7" id="KW-1185">Reference proteome</keyword>
<keyword evidence="3" id="KW-0862">Zinc</keyword>
<dbReference type="PANTHER" id="PTHR47793:SF1">
    <property type="entry name" value="HISTONE DEACETYLASE COMPLEX SUBUNIT CTI6"/>
    <property type="match status" value="1"/>
</dbReference>
<evidence type="ECO:0000256" key="3">
    <source>
        <dbReference type="ARBA" id="ARBA00022833"/>
    </source>
</evidence>
<dbReference type="InterPro" id="IPR003903">
    <property type="entry name" value="UIM_dom"/>
</dbReference>
<dbReference type="Gene3D" id="3.30.40.10">
    <property type="entry name" value="Zinc/RING finger domain, C3HC4 (zinc finger)"/>
    <property type="match status" value="1"/>
</dbReference>
<feature type="compositionally biased region" description="Low complexity" evidence="4">
    <location>
        <begin position="372"/>
        <end position="393"/>
    </location>
</feature>
<feature type="domain" description="Zinc finger PHD-type" evidence="5">
    <location>
        <begin position="101"/>
        <end position="174"/>
    </location>
</feature>
<reference evidence="6 7" key="1">
    <citation type="submission" date="2024-09" db="EMBL/GenBank/DDBJ databases">
        <title>Rethinking Asexuality: The Enigmatic Case of Functional Sexual Genes in Lepraria (Stereocaulaceae).</title>
        <authorList>
            <person name="Doellman M."/>
            <person name="Sun Y."/>
            <person name="Barcenas-Pena A."/>
            <person name="Lumbsch H.T."/>
            <person name="Grewe F."/>
        </authorList>
    </citation>
    <scope>NUCLEOTIDE SEQUENCE [LARGE SCALE GENOMIC DNA]</scope>
    <source>
        <strain evidence="6 7">Mercado 3170</strain>
    </source>
</reference>
<dbReference type="PROSITE" id="PS01359">
    <property type="entry name" value="ZF_PHD_1"/>
    <property type="match status" value="1"/>
</dbReference>
<dbReference type="InterPro" id="IPR001965">
    <property type="entry name" value="Znf_PHD"/>
</dbReference>
<feature type="region of interest" description="Disordered" evidence="4">
    <location>
        <begin position="507"/>
        <end position="544"/>
    </location>
</feature>
<feature type="compositionally biased region" description="Low complexity" evidence="4">
    <location>
        <begin position="18"/>
        <end position="31"/>
    </location>
</feature>
<feature type="region of interest" description="Disordered" evidence="4">
    <location>
        <begin position="192"/>
        <end position="494"/>
    </location>
</feature>
<evidence type="ECO:0000256" key="4">
    <source>
        <dbReference type="SAM" id="MobiDB-lite"/>
    </source>
</evidence>
<dbReference type="PROSITE" id="PS50330">
    <property type="entry name" value="UIM"/>
    <property type="match status" value="1"/>
</dbReference>
<evidence type="ECO:0000259" key="5">
    <source>
        <dbReference type="SMART" id="SM00249"/>
    </source>
</evidence>
<feature type="compositionally biased region" description="Basic residues" evidence="4">
    <location>
        <begin position="403"/>
        <end position="417"/>
    </location>
</feature>
<dbReference type="SMART" id="SM00249">
    <property type="entry name" value="PHD"/>
    <property type="match status" value="1"/>
</dbReference>
<feature type="compositionally biased region" description="Polar residues" evidence="4">
    <location>
        <begin position="434"/>
        <end position="462"/>
    </location>
</feature>
<evidence type="ECO:0000256" key="2">
    <source>
        <dbReference type="ARBA" id="ARBA00022771"/>
    </source>
</evidence>
<feature type="compositionally biased region" description="Basic and acidic residues" evidence="4">
    <location>
        <begin position="334"/>
        <end position="353"/>
    </location>
</feature>
<keyword evidence="2" id="KW-0863">Zinc-finger</keyword>
<feature type="compositionally biased region" description="Low complexity" evidence="4">
    <location>
        <begin position="291"/>
        <end position="302"/>
    </location>
</feature>
<evidence type="ECO:0000256" key="1">
    <source>
        <dbReference type="ARBA" id="ARBA00022723"/>
    </source>
</evidence>
<dbReference type="InterPro" id="IPR011011">
    <property type="entry name" value="Znf_FYVE_PHD"/>
</dbReference>
<comment type="caution">
    <text evidence="6">The sequence shown here is derived from an EMBL/GenBank/DDBJ whole genome shotgun (WGS) entry which is preliminary data.</text>
</comment>
<feature type="compositionally biased region" description="Basic and acidic residues" evidence="4">
    <location>
        <begin position="247"/>
        <end position="261"/>
    </location>
</feature>
<sequence>MSPRRSSRARTTQPAPSIPQQSNSSSSSISSGRAPLKSQSNQGPPSQRSSVTARSQSSEDPDGTPKPQVRRTRSSQEVVKDEATHAIEDEIEDEADEEVTRCICGHQEYPGLPVISNDSSKGSTKGDTNSAAFAEDATGWFIQCDGCKVWQHGGCVGLMDQNTSPEEYFCEQCRKDLHKITIAANGRKYSTYLPGQEADSPQSSPAPTTKDHSKKLRESRTSQVNAEHISKGRRSTMNSRDAAYEEEQLRRAIEESKREGRASSTTTGTRKGKRSRSESEDHKEDTKRQRTTSGSGSSNSQSKNRRPGADSDDEAEKPERFKNIRGAAARNHRNKEVRDREAQRDRERVDSGGRKRRIGKEQDDESEPSPEPLSRTTSARGTKTTSTPFIALPLPAPPPPTNSHKKTGRPPAKRGGRVGRNQYTKDRDLPLHSDPSNTNISPAPSNSSQNADGNTPHINGSGNAYADTNGLGKPSKPHRMNPTRTTMNDMKRRVAGILQFISHTQVELAGTEPPSTTKSSTSTNTPPDSNGGSNDGNSSGDISGKAVNAALEDLQGFDEQAFDSLSSLEMMEVLTRRLMKWQGEDGKWGEK</sequence>
<dbReference type="Proteomes" id="UP001590950">
    <property type="component" value="Unassembled WGS sequence"/>
</dbReference>
<evidence type="ECO:0000313" key="6">
    <source>
        <dbReference type="EMBL" id="KAL2043999.1"/>
    </source>
</evidence>
<name>A0ABR4AH05_9LECA</name>